<feature type="transmembrane region" description="Helical" evidence="5">
    <location>
        <begin position="7"/>
        <end position="28"/>
    </location>
</feature>
<keyword evidence="5" id="KW-0472">Membrane</keyword>
<dbReference type="InterPro" id="IPR051459">
    <property type="entry name" value="Cytochrome_c-type_DH"/>
</dbReference>
<dbReference type="RefSeq" id="WP_192008852.1">
    <property type="nucleotide sequence ID" value="NZ_JACYTQ010000001.1"/>
</dbReference>
<name>A0ABR9AGW2_9BACT</name>
<evidence type="ECO:0000313" key="8">
    <source>
        <dbReference type="Proteomes" id="UP000647133"/>
    </source>
</evidence>
<evidence type="ECO:0000256" key="5">
    <source>
        <dbReference type="SAM" id="Phobius"/>
    </source>
</evidence>
<proteinExistence type="predicted"/>
<dbReference type="PANTHER" id="PTHR35008">
    <property type="entry name" value="BLL4482 PROTEIN-RELATED"/>
    <property type="match status" value="1"/>
</dbReference>
<dbReference type="InterPro" id="IPR009056">
    <property type="entry name" value="Cyt_c-like_dom"/>
</dbReference>
<keyword evidence="5" id="KW-0812">Transmembrane</keyword>
<dbReference type="SUPFAM" id="SSF46626">
    <property type="entry name" value="Cytochrome c"/>
    <property type="match status" value="2"/>
</dbReference>
<keyword evidence="8" id="KW-1185">Reference proteome</keyword>
<dbReference type="EMBL" id="JACYTQ010000001">
    <property type="protein sequence ID" value="MBD8488069.1"/>
    <property type="molecule type" value="Genomic_DNA"/>
</dbReference>
<evidence type="ECO:0000256" key="3">
    <source>
        <dbReference type="ARBA" id="ARBA00023004"/>
    </source>
</evidence>
<dbReference type="PROSITE" id="PS51007">
    <property type="entry name" value="CYTC"/>
    <property type="match status" value="2"/>
</dbReference>
<keyword evidence="5" id="KW-1133">Transmembrane helix</keyword>
<keyword evidence="2 4" id="KW-0479">Metal-binding</keyword>
<dbReference type="InterPro" id="IPR036909">
    <property type="entry name" value="Cyt_c-like_dom_sf"/>
</dbReference>
<feature type="domain" description="Cytochrome c" evidence="6">
    <location>
        <begin position="196"/>
        <end position="311"/>
    </location>
</feature>
<evidence type="ECO:0000259" key="6">
    <source>
        <dbReference type="PROSITE" id="PS51007"/>
    </source>
</evidence>
<sequence>MKTFFKIVLYLVVVVVIVVGAVLTYVSIALPNVGDAEEIVVEGTAEQIARGKYLANHVMLCMDCHAERDYSLFSAPPVPNTQGVGGERFDRTMGLPGVFISPNITPTGISDWTDGELFRLITTGVRKDGEPIFPVMPYQKYAHMDAEDIKSVIAYLRTLEPKETPDYEREIDFPMNFIIRTIPENADLRVIPSKVDAIKYGEYLTTAAACGECHTKFENGAFVGPYLGGGREFQFPNGMIVRSANLTKHETGIGSRSKSDFVNLFKSYSPDIYQPEKVGQDEFQTIMPWMMYAGMDTTDLEAIYDYLVSIEPVDNKVEKVTFAK</sequence>
<comment type="caution">
    <text evidence="7">The sequence shown here is derived from an EMBL/GenBank/DDBJ whole genome shotgun (WGS) entry which is preliminary data.</text>
</comment>
<organism evidence="7 8">
    <name type="scientific">Echinicola arenosa</name>
    <dbReference type="NCBI Taxonomy" id="2774144"/>
    <lineage>
        <taxon>Bacteria</taxon>
        <taxon>Pseudomonadati</taxon>
        <taxon>Bacteroidota</taxon>
        <taxon>Cytophagia</taxon>
        <taxon>Cytophagales</taxon>
        <taxon>Cyclobacteriaceae</taxon>
        <taxon>Echinicola</taxon>
    </lineage>
</organism>
<accession>A0ABR9AGW2</accession>
<dbReference type="Gene3D" id="1.10.760.10">
    <property type="entry name" value="Cytochrome c-like domain"/>
    <property type="match status" value="2"/>
</dbReference>
<reference evidence="7 8" key="1">
    <citation type="submission" date="2020-09" db="EMBL/GenBank/DDBJ databases">
        <title>Echinicola sp. CAU 1574 isolated from sand of Sido Beach.</title>
        <authorList>
            <person name="Kim W."/>
        </authorList>
    </citation>
    <scope>NUCLEOTIDE SEQUENCE [LARGE SCALE GENOMIC DNA]</scope>
    <source>
        <strain evidence="7 8">CAU 1574</strain>
    </source>
</reference>
<keyword evidence="3 4" id="KW-0408">Iron</keyword>
<evidence type="ECO:0000256" key="1">
    <source>
        <dbReference type="ARBA" id="ARBA00022617"/>
    </source>
</evidence>
<protein>
    <submittedName>
        <fullName evidence="7">Cytochrome c</fullName>
    </submittedName>
</protein>
<keyword evidence="1 4" id="KW-0349">Heme</keyword>
<evidence type="ECO:0000256" key="4">
    <source>
        <dbReference type="PROSITE-ProRule" id="PRU00433"/>
    </source>
</evidence>
<gene>
    <name evidence="7" type="ORF">IFO69_04850</name>
</gene>
<evidence type="ECO:0000256" key="2">
    <source>
        <dbReference type="ARBA" id="ARBA00022723"/>
    </source>
</evidence>
<dbReference type="Proteomes" id="UP000647133">
    <property type="component" value="Unassembled WGS sequence"/>
</dbReference>
<evidence type="ECO:0000313" key="7">
    <source>
        <dbReference type="EMBL" id="MBD8488069.1"/>
    </source>
</evidence>
<dbReference type="PANTHER" id="PTHR35008:SF8">
    <property type="entry name" value="ALCOHOL DEHYDROGENASE CYTOCHROME C SUBUNIT"/>
    <property type="match status" value="1"/>
</dbReference>
<feature type="domain" description="Cytochrome c" evidence="6">
    <location>
        <begin position="46"/>
        <end position="160"/>
    </location>
</feature>